<organism evidence="1 2">
    <name type="scientific">Laccaria amethystina LaAM-08-1</name>
    <dbReference type="NCBI Taxonomy" id="1095629"/>
    <lineage>
        <taxon>Eukaryota</taxon>
        <taxon>Fungi</taxon>
        <taxon>Dikarya</taxon>
        <taxon>Basidiomycota</taxon>
        <taxon>Agaricomycotina</taxon>
        <taxon>Agaricomycetes</taxon>
        <taxon>Agaricomycetidae</taxon>
        <taxon>Agaricales</taxon>
        <taxon>Agaricineae</taxon>
        <taxon>Hydnangiaceae</taxon>
        <taxon>Laccaria</taxon>
    </lineage>
</organism>
<reference evidence="2" key="2">
    <citation type="submission" date="2015-01" db="EMBL/GenBank/DDBJ databases">
        <title>Evolutionary Origins and Diversification of the Mycorrhizal Mutualists.</title>
        <authorList>
            <consortium name="DOE Joint Genome Institute"/>
            <consortium name="Mycorrhizal Genomics Consortium"/>
            <person name="Kohler A."/>
            <person name="Kuo A."/>
            <person name="Nagy L.G."/>
            <person name="Floudas D."/>
            <person name="Copeland A."/>
            <person name="Barry K.W."/>
            <person name="Cichocki N."/>
            <person name="Veneault-Fourrey C."/>
            <person name="LaButti K."/>
            <person name="Lindquist E.A."/>
            <person name="Lipzen A."/>
            <person name="Lundell T."/>
            <person name="Morin E."/>
            <person name="Murat C."/>
            <person name="Riley R."/>
            <person name="Ohm R."/>
            <person name="Sun H."/>
            <person name="Tunlid A."/>
            <person name="Henrissat B."/>
            <person name="Grigoriev I.V."/>
            <person name="Hibbett D.S."/>
            <person name="Martin F."/>
        </authorList>
    </citation>
    <scope>NUCLEOTIDE SEQUENCE [LARGE SCALE GENOMIC DNA]</scope>
    <source>
        <strain evidence="2">LaAM-08-1</strain>
    </source>
</reference>
<gene>
    <name evidence="1" type="ORF">K443DRAFT_104687</name>
</gene>
<dbReference type="AlphaFoldDB" id="A0A0C9WYV2"/>
<sequence length="86" mass="9935">MGFFSWSDEDLMLPNHDSDPISPTYESYCSELIPQHRSCTIVWGLCPVGFLWNILRFRNSASPPCDTWIGWLPYSGCTLRRFAPTF</sequence>
<reference evidence="1 2" key="1">
    <citation type="submission" date="2014-04" db="EMBL/GenBank/DDBJ databases">
        <authorList>
            <consortium name="DOE Joint Genome Institute"/>
            <person name="Kuo A."/>
            <person name="Kohler A."/>
            <person name="Nagy L.G."/>
            <person name="Floudas D."/>
            <person name="Copeland A."/>
            <person name="Barry K.W."/>
            <person name="Cichocki N."/>
            <person name="Veneault-Fourrey C."/>
            <person name="LaButti K."/>
            <person name="Lindquist E.A."/>
            <person name="Lipzen A."/>
            <person name="Lundell T."/>
            <person name="Morin E."/>
            <person name="Murat C."/>
            <person name="Sun H."/>
            <person name="Tunlid A."/>
            <person name="Henrissat B."/>
            <person name="Grigoriev I.V."/>
            <person name="Hibbett D.S."/>
            <person name="Martin F."/>
            <person name="Nordberg H.P."/>
            <person name="Cantor M.N."/>
            <person name="Hua S.X."/>
        </authorList>
    </citation>
    <scope>NUCLEOTIDE SEQUENCE [LARGE SCALE GENOMIC DNA]</scope>
    <source>
        <strain evidence="1 2">LaAM-08-1</strain>
    </source>
</reference>
<proteinExistence type="predicted"/>
<dbReference type="Proteomes" id="UP000054477">
    <property type="component" value="Unassembled WGS sequence"/>
</dbReference>
<dbReference type="OrthoDB" id="10355098at2759"/>
<accession>A0A0C9WYV2</accession>
<evidence type="ECO:0000313" key="2">
    <source>
        <dbReference type="Proteomes" id="UP000054477"/>
    </source>
</evidence>
<evidence type="ECO:0000313" key="1">
    <source>
        <dbReference type="EMBL" id="KIJ97995.1"/>
    </source>
</evidence>
<dbReference type="EMBL" id="KN838679">
    <property type="protein sequence ID" value="KIJ97995.1"/>
    <property type="molecule type" value="Genomic_DNA"/>
</dbReference>
<name>A0A0C9WYV2_9AGAR</name>
<protein>
    <submittedName>
        <fullName evidence="1">Uncharacterized protein</fullName>
    </submittedName>
</protein>
<keyword evidence="2" id="KW-1185">Reference proteome</keyword>
<dbReference type="HOGENOM" id="CLU_2498190_0_0_1"/>